<evidence type="ECO:0000313" key="2">
    <source>
        <dbReference type="EMBL" id="OBZ66437.1"/>
    </source>
</evidence>
<gene>
    <name evidence="2" type="ORF">A0H81_13647</name>
</gene>
<dbReference type="Proteomes" id="UP000092993">
    <property type="component" value="Unassembled WGS sequence"/>
</dbReference>
<dbReference type="EMBL" id="LUGG01000031">
    <property type="protein sequence ID" value="OBZ66437.1"/>
    <property type="molecule type" value="Genomic_DNA"/>
</dbReference>
<organism evidence="2 3">
    <name type="scientific">Grifola frondosa</name>
    <name type="common">Maitake</name>
    <name type="synonym">Polyporus frondosus</name>
    <dbReference type="NCBI Taxonomy" id="5627"/>
    <lineage>
        <taxon>Eukaryota</taxon>
        <taxon>Fungi</taxon>
        <taxon>Dikarya</taxon>
        <taxon>Basidiomycota</taxon>
        <taxon>Agaricomycotina</taxon>
        <taxon>Agaricomycetes</taxon>
        <taxon>Polyporales</taxon>
        <taxon>Grifolaceae</taxon>
        <taxon>Grifola</taxon>
    </lineage>
</organism>
<name>A0A1C7LQV9_GRIFR</name>
<evidence type="ECO:0000256" key="1">
    <source>
        <dbReference type="SAM" id="MobiDB-lite"/>
    </source>
</evidence>
<dbReference type="AlphaFoldDB" id="A0A1C7LQV9"/>
<feature type="compositionally biased region" description="Basic and acidic residues" evidence="1">
    <location>
        <begin position="75"/>
        <end position="104"/>
    </location>
</feature>
<keyword evidence="3" id="KW-1185">Reference proteome</keyword>
<comment type="caution">
    <text evidence="2">The sequence shown here is derived from an EMBL/GenBank/DDBJ whole genome shotgun (WGS) entry which is preliminary data.</text>
</comment>
<evidence type="ECO:0000313" key="3">
    <source>
        <dbReference type="Proteomes" id="UP000092993"/>
    </source>
</evidence>
<proteinExistence type="predicted"/>
<accession>A0A1C7LQV9</accession>
<sequence length="110" mass="12446">MPLSPASLMQAEIRKFWETRESSPSDYRGQRQPDEDVREYATPRRAQLKASDRISGLVSECTDDLPTDSAHGIKAHAEPSACERKRQPSTEHVHAVFERKHEPSTAHVHS</sequence>
<feature type="region of interest" description="Disordered" evidence="1">
    <location>
        <begin position="20"/>
        <end position="110"/>
    </location>
</feature>
<protein>
    <submittedName>
        <fullName evidence="2">Uncharacterized protein</fullName>
    </submittedName>
</protein>
<reference evidence="2 3" key="1">
    <citation type="submission" date="2016-03" db="EMBL/GenBank/DDBJ databases">
        <title>Whole genome sequencing of Grifola frondosa 9006-11.</title>
        <authorList>
            <person name="Min B."/>
            <person name="Park H."/>
            <person name="Kim J.-G."/>
            <person name="Cho H."/>
            <person name="Oh Y.-L."/>
            <person name="Kong W.-S."/>
            <person name="Choi I.-G."/>
        </authorList>
    </citation>
    <scope>NUCLEOTIDE SEQUENCE [LARGE SCALE GENOMIC DNA]</scope>
    <source>
        <strain evidence="2 3">9006-11</strain>
    </source>
</reference>
<feature type="compositionally biased region" description="Basic and acidic residues" evidence="1">
    <location>
        <begin position="20"/>
        <end position="42"/>
    </location>
</feature>